<evidence type="ECO:0000256" key="2">
    <source>
        <dbReference type="ARBA" id="ARBA00022553"/>
    </source>
</evidence>
<dbReference type="Pfam" id="PF08659">
    <property type="entry name" value="KR"/>
    <property type="match status" value="2"/>
</dbReference>
<keyword evidence="2" id="KW-0597">Phosphoprotein</keyword>
<dbReference type="SUPFAM" id="SSF50129">
    <property type="entry name" value="GroES-like"/>
    <property type="match status" value="1"/>
</dbReference>
<dbReference type="SUPFAM" id="SSF55048">
    <property type="entry name" value="Probable ACP-binding domain of malonyl-CoA ACP transacylase"/>
    <property type="match status" value="2"/>
</dbReference>
<dbReference type="InterPro" id="IPR049900">
    <property type="entry name" value="PKS_mFAS_DH"/>
</dbReference>
<dbReference type="InterPro" id="IPR011032">
    <property type="entry name" value="GroES-like_sf"/>
</dbReference>
<dbReference type="PANTHER" id="PTHR43775:SF51">
    <property type="entry name" value="INACTIVE PHENOLPHTHIOCEROL SYNTHESIS POLYKETIDE SYNTHASE TYPE I PKS1-RELATED"/>
    <property type="match status" value="1"/>
</dbReference>
<dbReference type="PROSITE" id="PS52004">
    <property type="entry name" value="KS3_2"/>
    <property type="match status" value="2"/>
</dbReference>
<dbReference type="SMART" id="SM00822">
    <property type="entry name" value="PKS_KR"/>
    <property type="match status" value="2"/>
</dbReference>
<reference evidence="11 12" key="1">
    <citation type="submission" date="2018-03" db="EMBL/GenBank/DDBJ databases">
        <title>Genomic Encyclopedia of Archaeal and Bacterial Type Strains, Phase II (KMG-II): from individual species to whole genera.</title>
        <authorList>
            <person name="Goeker M."/>
        </authorList>
    </citation>
    <scope>NUCLEOTIDE SEQUENCE [LARGE SCALE GENOMIC DNA]</scope>
    <source>
        <strain evidence="11 12">DSM 45601</strain>
    </source>
</reference>
<dbReference type="CDD" id="cd05195">
    <property type="entry name" value="enoyl_red"/>
    <property type="match status" value="1"/>
</dbReference>
<evidence type="ECO:0000256" key="6">
    <source>
        <dbReference type="PROSITE-ProRule" id="PRU01363"/>
    </source>
</evidence>
<protein>
    <submittedName>
        <fullName evidence="11">Erythronolide synthase/tylactone synthase/type I polyketide synthase PikAII</fullName>
    </submittedName>
</protein>
<dbReference type="Pfam" id="PF14765">
    <property type="entry name" value="PS-DH"/>
    <property type="match status" value="1"/>
</dbReference>
<keyword evidence="5" id="KW-0012">Acyltransferase</keyword>
<dbReference type="InterPro" id="IPR016036">
    <property type="entry name" value="Malonyl_transacylase_ACP-bd"/>
</dbReference>
<dbReference type="GO" id="GO:0016491">
    <property type="term" value="F:oxidoreductase activity"/>
    <property type="evidence" value="ECO:0007669"/>
    <property type="project" value="InterPro"/>
</dbReference>
<evidence type="ECO:0000256" key="1">
    <source>
        <dbReference type="ARBA" id="ARBA00022450"/>
    </source>
</evidence>
<dbReference type="CDD" id="cd08956">
    <property type="entry name" value="KR_3_FAS_SDR_x"/>
    <property type="match status" value="1"/>
</dbReference>
<keyword evidence="12" id="KW-1185">Reference proteome</keyword>
<dbReference type="GO" id="GO:0004315">
    <property type="term" value="F:3-oxoacyl-[acyl-carrier-protein] synthase activity"/>
    <property type="evidence" value="ECO:0007669"/>
    <property type="project" value="InterPro"/>
</dbReference>
<dbReference type="InterPro" id="IPR020807">
    <property type="entry name" value="PKS_DH"/>
</dbReference>
<evidence type="ECO:0000256" key="7">
    <source>
        <dbReference type="SAM" id="MobiDB-lite"/>
    </source>
</evidence>
<dbReference type="InterPro" id="IPR036291">
    <property type="entry name" value="NAD(P)-bd_dom_sf"/>
</dbReference>
<organism evidence="11 12">
    <name type="scientific">Allonocardiopsis opalescens</name>
    <dbReference type="NCBI Taxonomy" id="1144618"/>
    <lineage>
        <taxon>Bacteria</taxon>
        <taxon>Bacillati</taxon>
        <taxon>Actinomycetota</taxon>
        <taxon>Actinomycetes</taxon>
        <taxon>Streptosporangiales</taxon>
        <taxon>Allonocardiopsis</taxon>
    </lineage>
</organism>
<dbReference type="SUPFAM" id="SSF47336">
    <property type="entry name" value="ACP-like"/>
    <property type="match status" value="2"/>
</dbReference>
<dbReference type="PROSITE" id="PS00606">
    <property type="entry name" value="KS3_1"/>
    <property type="match status" value="2"/>
</dbReference>
<dbReference type="InterPro" id="IPR036736">
    <property type="entry name" value="ACP-like_sf"/>
</dbReference>
<dbReference type="SUPFAM" id="SSF51735">
    <property type="entry name" value="NAD(P)-binding Rossmann-fold domains"/>
    <property type="match status" value="5"/>
</dbReference>
<keyword evidence="3" id="KW-0808">Transferase</keyword>
<dbReference type="Pfam" id="PF00550">
    <property type="entry name" value="PP-binding"/>
    <property type="match status" value="2"/>
</dbReference>
<dbReference type="PROSITE" id="PS00012">
    <property type="entry name" value="PHOSPHOPANTETHEINE"/>
    <property type="match status" value="2"/>
</dbReference>
<dbReference type="InterPro" id="IPR020806">
    <property type="entry name" value="PKS_PP-bd"/>
</dbReference>
<feature type="region of interest" description="Disordered" evidence="7">
    <location>
        <begin position="2423"/>
        <end position="2455"/>
    </location>
</feature>
<dbReference type="FunFam" id="3.40.366.10:FF:000002">
    <property type="entry name" value="Probable polyketide synthase 2"/>
    <property type="match status" value="2"/>
</dbReference>
<dbReference type="Gene3D" id="3.90.180.10">
    <property type="entry name" value="Medium-chain alcohol dehydrogenases, catalytic domain"/>
    <property type="match status" value="1"/>
</dbReference>
<dbReference type="InterPro" id="IPR014030">
    <property type="entry name" value="Ketoacyl_synth_N"/>
</dbReference>
<feature type="active site" description="Proton donor; for dehydratase activity" evidence="6">
    <location>
        <position position="2519"/>
    </location>
</feature>
<dbReference type="SMART" id="SM01294">
    <property type="entry name" value="PKS_PP_betabranch"/>
    <property type="match status" value="2"/>
</dbReference>
<dbReference type="CDD" id="cd08952">
    <property type="entry name" value="KR_1_SDR_x"/>
    <property type="match status" value="1"/>
</dbReference>
<dbReference type="SMART" id="SM00825">
    <property type="entry name" value="PKS_KS"/>
    <property type="match status" value="2"/>
</dbReference>
<feature type="domain" description="PKS/mFAS DH" evidence="10">
    <location>
        <begin position="2326"/>
        <end position="2597"/>
    </location>
</feature>
<dbReference type="InterPro" id="IPR049551">
    <property type="entry name" value="PKS_DH_C"/>
</dbReference>
<dbReference type="SMART" id="SM00823">
    <property type="entry name" value="PKS_PP"/>
    <property type="match status" value="2"/>
</dbReference>
<dbReference type="FunFam" id="3.40.47.10:FF:000019">
    <property type="entry name" value="Polyketide synthase type I"/>
    <property type="match status" value="2"/>
</dbReference>
<dbReference type="InterPro" id="IPR013968">
    <property type="entry name" value="PKS_KR"/>
</dbReference>
<gene>
    <name evidence="11" type="ORF">CLV72_10293</name>
</gene>
<proteinExistence type="predicted"/>
<dbReference type="InterPro" id="IPR013154">
    <property type="entry name" value="ADH-like_N"/>
</dbReference>
<evidence type="ECO:0000259" key="9">
    <source>
        <dbReference type="PROSITE" id="PS52004"/>
    </source>
</evidence>
<feature type="domain" description="Ketosynthase family 3 (KS3)" evidence="9">
    <location>
        <begin position="1445"/>
        <end position="1869"/>
    </location>
</feature>
<dbReference type="Gene3D" id="3.40.47.10">
    <property type="match status" value="2"/>
</dbReference>
<evidence type="ECO:0000259" key="10">
    <source>
        <dbReference type="PROSITE" id="PS52019"/>
    </source>
</evidence>
<dbReference type="Pfam" id="PF13602">
    <property type="entry name" value="ADH_zinc_N_2"/>
    <property type="match status" value="1"/>
</dbReference>
<feature type="active site" description="Proton acceptor; for dehydratase activity" evidence="6">
    <location>
        <position position="2358"/>
    </location>
</feature>
<dbReference type="InterPro" id="IPR050091">
    <property type="entry name" value="PKS_NRPS_Biosynth_Enz"/>
</dbReference>
<dbReference type="InterPro" id="IPR009081">
    <property type="entry name" value="PP-bd_ACP"/>
</dbReference>
<feature type="region of interest" description="Disordered" evidence="7">
    <location>
        <begin position="3479"/>
        <end position="3502"/>
    </location>
</feature>
<evidence type="ECO:0000256" key="3">
    <source>
        <dbReference type="ARBA" id="ARBA00022679"/>
    </source>
</evidence>
<dbReference type="PROSITE" id="PS52019">
    <property type="entry name" value="PKS_MFAS_DH"/>
    <property type="match status" value="1"/>
</dbReference>
<dbReference type="GO" id="GO:0031177">
    <property type="term" value="F:phosphopantetheine binding"/>
    <property type="evidence" value="ECO:0007669"/>
    <property type="project" value="InterPro"/>
</dbReference>
<dbReference type="Pfam" id="PF00698">
    <property type="entry name" value="Acyl_transf_1"/>
    <property type="match status" value="2"/>
</dbReference>
<dbReference type="InterPro" id="IPR049552">
    <property type="entry name" value="PKS_DH_N"/>
</dbReference>
<dbReference type="SUPFAM" id="SSF52151">
    <property type="entry name" value="FabD/lysophospholipase-like"/>
    <property type="match status" value="2"/>
</dbReference>
<dbReference type="InterPro" id="IPR016039">
    <property type="entry name" value="Thiolase-like"/>
</dbReference>
<dbReference type="Pfam" id="PF02801">
    <property type="entry name" value="Ketoacyl-synt_C"/>
    <property type="match status" value="2"/>
</dbReference>
<dbReference type="GO" id="GO:0006633">
    <property type="term" value="P:fatty acid biosynthetic process"/>
    <property type="evidence" value="ECO:0007669"/>
    <property type="project" value="InterPro"/>
</dbReference>
<dbReference type="InterPro" id="IPR032821">
    <property type="entry name" value="PKS_assoc"/>
</dbReference>
<dbReference type="InterPro" id="IPR018201">
    <property type="entry name" value="Ketoacyl_synth_AS"/>
</dbReference>
<dbReference type="PANTHER" id="PTHR43775">
    <property type="entry name" value="FATTY ACID SYNTHASE"/>
    <property type="match status" value="1"/>
</dbReference>
<dbReference type="InterPro" id="IPR020843">
    <property type="entry name" value="ER"/>
</dbReference>
<accession>A0A2T0Q9H1</accession>
<keyword evidence="1" id="KW-0596">Phosphopantetheine</keyword>
<evidence type="ECO:0000256" key="4">
    <source>
        <dbReference type="ARBA" id="ARBA00023268"/>
    </source>
</evidence>
<comment type="caution">
    <text evidence="11">The sequence shown here is derived from an EMBL/GenBank/DDBJ whole genome shotgun (WGS) entry which is preliminary data.</text>
</comment>
<dbReference type="PROSITE" id="PS50075">
    <property type="entry name" value="CARRIER"/>
    <property type="match status" value="2"/>
</dbReference>
<evidence type="ECO:0000313" key="11">
    <source>
        <dbReference type="EMBL" id="PRY00462.1"/>
    </source>
</evidence>
<evidence type="ECO:0000256" key="5">
    <source>
        <dbReference type="ARBA" id="ARBA00023315"/>
    </source>
</evidence>
<dbReference type="SMART" id="SM00829">
    <property type="entry name" value="PKS_ER"/>
    <property type="match status" value="1"/>
</dbReference>
<dbReference type="Proteomes" id="UP000237846">
    <property type="component" value="Unassembled WGS sequence"/>
</dbReference>
<keyword evidence="4" id="KW-0511">Multifunctional enzyme</keyword>
<dbReference type="InterPro" id="IPR042104">
    <property type="entry name" value="PKS_dehydratase_sf"/>
</dbReference>
<dbReference type="Gene3D" id="3.30.70.3290">
    <property type="match status" value="2"/>
</dbReference>
<dbReference type="SMART" id="SM00826">
    <property type="entry name" value="PKS_DH"/>
    <property type="match status" value="1"/>
</dbReference>
<dbReference type="InterPro" id="IPR020841">
    <property type="entry name" value="PKS_Beta-ketoAc_synthase_dom"/>
</dbReference>
<dbReference type="Gene3D" id="3.40.366.10">
    <property type="entry name" value="Malonyl-Coenzyme A Acyl Carrier Protein, domain 2"/>
    <property type="match status" value="2"/>
</dbReference>
<feature type="domain" description="Carrier" evidence="8">
    <location>
        <begin position="1353"/>
        <end position="1428"/>
    </location>
</feature>
<dbReference type="Pfam" id="PF08240">
    <property type="entry name" value="ADH_N"/>
    <property type="match status" value="1"/>
</dbReference>
<dbReference type="InterPro" id="IPR014031">
    <property type="entry name" value="Ketoacyl_synth_C"/>
</dbReference>
<feature type="compositionally biased region" description="Acidic residues" evidence="7">
    <location>
        <begin position="3493"/>
        <end position="3502"/>
    </location>
</feature>
<dbReference type="GO" id="GO:0004312">
    <property type="term" value="F:fatty acid synthase activity"/>
    <property type="evidence" value="ECO:0007669"/>
    <property type="project" value="TreeGrafter"/>
</dbReference>
<dbReference type="InterPro" id="IPR014043">
    <property type="entry name" value="Acyl_transferase_dom"/>
</dbReference>
<feature type="compositionally biased region" description="Basic and acidic residues" evidence="7">
    <location>
        <begin position="2424"/>
        <end position="2434"/>
    </location>
</feature>
<dbReference type="InterPro" id="IPR016035">
    <property type="entry name" value="Acyl_Trfase/lysoPLipase"/>
</dbReference>
<sequence>MATEDEIARYLKRAAVDLRDARARIAELESEPIAITAAACRFPRGIGDPERLWELLDSGGEVVAPLPADRGWPLPGLVDPTGGRPGTSYVGHGGFLDEATLFDAEFFGISPREALAMDPQQRVLLEAAWELTERAGLLPGELRGSPTGVYLGAASMGYGFGGVPPEAEGMMLTGTVTAVASGRLAYVLGLTGPALTIDTACSSSLVALHLAAQALRRGDCARAIVGGVAVMADPFVLVEFSRQRGLSPDGRCRSFAAAADGVGFAEGAALVLVERLADARRAGRPVLAVVRGSAVNQDGASNGLSAPNGTAQQRVIRAALADAGLAPADVDAVEAHGTGTRLGDPVEARALLAVYGRDRDAGRPLRLGSVKSNLGHTQAAAGIAGVLKIALALEHGSLPRTLHVDEPSPFVDWASGAVALVTEPVDWPAGERVRRAGVSAFGISGTNAHVIIEEPPPADPPAPRPRGAVPLVLTAREPGGVRAQAARLAAWLRREPAADPVEVGATLALHRAPFAHRAAVVGEDPPELAAALDALATGPVADAGTAPPRTALVFPGQGAQWPGMALELLERSPEFAAALGEAEAALAPYTDRPVRELLGDAAALERVDVVQPALWAVMVALAALWRHHGVEPDVVIGHSQGEIAAACVAGGLSLADGARVVALRSRAVRALSGAGGMLAVAAPAARVAERIAGHGDRAALAAVNGPAAVVVSGDPAALAELAAGWAAEGVDTRLLPVDYASHSAQVDRLAPELREALAPIRPRTGRVPFHSTVDGAVIDTAGLDADYWVRNLRATVGFHDAVRETAAQGPTVFVECSPHPVLVPAVDAAGAAAVGTLRRGEGGPRRFRAALGEAYARGVAVDWERVFGPRGARPLPLPTYPFRRDRFWIEPGNRAEARADLGYRLAWAPAPEAGEAAPARHRVLVVPAGTAVPDGLEALAGPDPRVLAVDTAAPDRARYAAALRPLLGGPGTEVLSLLALDAASGLPATVALLQALADLDAPAPLRVLTRGGVAAAPGEEPVPEQARYWGLGRTAALEEPEVWGGLIDLPAAGGVPAGPLPAGEDQIALRVGGPLVPSLEPVPLPRAVWRPSGRAVVVGGTPAQCEALAGWLTGHDAVEQVLLTGVPGRPAESVRRLRALGGRVTVEDVDAAEPGALARVLTGPVRAAFHLPAPAEAAPLAGADPAELAAATAARTAGARALHELLAAEPAGTVDALVYFSSVAGLWGTAGRAGYAAGNAYLDALAAAGRAAGLPATAIAWTPWEGAETSYPGLRPLPAETALDLLARAVGGGLDRLAAVDADWPAFREVFAARRDSGFARRLPGAPAPDAVAAAGSEFADTLRGLAEDDRVRAVESVVQAELAAALGRAPGSSAAPTRAFRELGLDSLTAVELRDRLRARTGLPLASTVIFDRPTVRRLAAHLLDEMLGRSAAQPPAAVAAADDDPVVITAAVCRLPGGIRDPESYWSFIDAGRHTVSPFPTDRGWVLRALCADDPAAPGASSTRFGGFLDGAADFDPGFFGISPREALAMDPQQRLLMETAWELFERAGIDPSTLQGGDTGVFVGSNGQFYFPVATRSAEDVWGHLGTGNTGSVMSGRIAYALGLEGPALTVDTACSASLVALHLAVQSVRRGECAMAVAGGVTVMSSPDTFVDFTRQDVLSRDGRCRAYAEGADGVGLAEGVVQVLVERLSAARAAGREVLGVVRGSAVNSDGASNGLTAPSGAAQERVIRAALADARLAPHDVDLVEGHGTGTRLGDPIEAGALRAAYGRGRPADRPLLLGSVKSNIGHTQAAAGLAGVLKVLLALRHERIPATLHGARPSELIEWDGVRPVAEPAAWPAGDRVRRAGVSSFGISGTNAHVVIEEPPPAPPAPEPAAAAGPVPWVLSARSPAALAAQAERLAERVAAEPELDPAAVGHALVRTRTAFEHRAVLIGSSRAELLGGLADLDAAAVTGHAPAPRRVAFVFPGQGAQWPGMAARLLAESPVFAERMEECARALAPHLDWSPLDLLREGGELDRVDVVQPALWAVMVSIAALWRHHGVVPSVVVGHSQGEIAAACVAGGLSLADGARAVALRSRIATRIVGSGGMLSVAAPLAEVRERIAPFGAALDIAVVNSSRSVTVAGTPQALAALAAACERDGLRTRTVPAAYASHSAQVDPLVPELREALRGLAPRPGELAFHSTVRNERVDTAELDAEYWVRNLREPVRFHDAVQALAAQGVTAFVECSPHPVLAPVIEAGEDAVALGTLRRDEGGLDRFLRSLAEAHVHGVEVDWTPAFPGPYRRHVPLPVYPFQHRRFWAAAAEGAGGVRAAGLDATGHPLAPALAELPETGELLLTGALGRTEQPWLADHAAGGTVILPGTAFLELAVAAGDGCGAAVEELTLLAPLELPAEGATQVQVRVAPADAQGRRALAVHARPEGEPDWTRHATGTLAPDPGGPAAGAPAAWPPAGAEPVALDGHYAAAAAAGYGYGPAFRGLRRAWRRGGEVFAEAALPEGLRPDGYVLHPALLDAAVQAVACGDFLAEPERLNLPFAFSGVRVHAAAATELRVRVAPAGPDAVALTLTDPLGAPVAHVDRLRLRPASVAPPPGAHRLDWQPVTAAAPAALPEPVPLERAREAASAGGPLVVRCPEGADGDPGPVLDAVLALLRDLAADERFAAADLVLLTRGAVAAEPDDPAPDPVQASVWGLVRSAQAEHPGRFTLVDLDGEAASAQALGAAVGTGEPQAAVRYGRVSVPRLTAAADPELLDLPAHRQWRLAPAEPGTIGGIAPVRVPERPLGPLDVRVEVRAAGVNFRDVLIALGMYPGEGTMGVELAGVVTATGAGVTSLTPGDRVYGLAAGGFAAEAVTDHRLLAPIPEGWGFAEAASVPAAFLTAWYALRDLAKLRPGETVLVHSAAGGVGMAAVQVANHLGARVLGTASPAKWPALAPLGLTADRLASSRTTEFERVFAEGADVVLNSLTGEFVDASARLLRPGGRFVEMGRTDLRAGLPGAEYLPFELMDAGPDRIAAMLAELGELFERGALAPPPLRAWDIRQARHALTHVSRARHVGKVVLTLPRALDPGGSVLITGAGTLGGLLARHLVTRHGVRHLTLASRSGPPPELVDELTALGADVQARACDAADATALAEVLAGLPRPLTALVHTAGVLDDALLESLTPERVAGVLRPKVAAARHLDALTSAHDPAAVVLYSSSAAVLGGPGQGAYAAANQYLDALAAARCARGRPTRSLGWGFWAHSSGLSGTLSERDRERIAAAGLRAMPTGTALRLFDAALAGPEPVSYPMLLDRAALAARSREGGLSVVLRGLVAAGPAGPARRTAGAAAEEADAAAALHGRLAAAPDPLPVLVDLVRRTAAAVLGHRDTDAVRADAAFRELGFDSLTAVEMRNRLARATGLRLPAALVFDRPTTAAVAAHLAGLLAVDREPERPAGPALPPELARLAEAVDTLAVDAGTAALVERRLHELAAGLRRRHAPPEAAEPAEPAEADWTSDEELFAFLDNRRAERGEHP</sequence>
<dbReference type="InterPro" id="IPR001227">
    <property type="entry name" value="Ac_transferase_dom_sf"/>
</dbReference>
<dbReference type="Gene3D" id="1.10.1200.10">
    <property type="entry name" value="ACP-like"/>
    <property type="match status" value="2"/>
</dbReference>
<feature type="region of interest" description="C-terminal hotdog fold" evidence="6">
    <location>
        <begin position="2460"/>
        <end position="2597"/>
    </location>
</feature>
<feature type="region of interest" description="N-terminal hotdog fold" evidence="6">
    <location>
        <begin position="2326"/>
        <end position="2447"/>
    </location>
</feature>
<dbReference type="EMBL" id="PVZC01000002">
    <property type="protein sequence ID" value="PRY00462.1"/>
    <property type="molecule type" value="Genomic_DNA"/>
</dbReference>
<feature type="domain" description="Carrier" evidence="8">
    <location>
        <begin position="3355"/>
        <end position="3430"/>
    </location>
</feature>
<name>A0A2T0Q9H1_9ACTN</name>
<dbReference type="Gene3D" id="3.40.50.720">
    <property type="entry name" value="NAD(P)-binding Rossmann-like Domain"/>
    <property type="match status" value="4"/>
</dbReference>
<evidence type="ECO:0000259" key="8">
    <source>
        <dbReference type="PROSITE" id="PS50075"/>
    </source>
</evidence>
<dbReference type="Pfam" id="PF16197">
    <property type="entry name" value="KAsynt_C_assoc"/>
    <property type="match status" value="2"/>
</dbReference>
<dbReference type="Pfam" id="PF21089">
    <property type="entry name" value="PKS_DH_N"/>
    <property type="match status" value="1"/>
</dbReference>
<dbReference type="CDD" id="cd00833">
    <property type="entry name" value="PKS"/>
    <property type="match status" value="2"/>
</dbReference>
<dbReference type="InterPro" id="IPR006162">
    <property type="entry name" value="Ppantetheine_attach_site"/>
</dbReference>
<dbReference type="RefSeq" id="WP_211302763.1">
    <property type="nucleotide sequence ID" value="NZ_PVZC01000002.1"/>
</dbReference>
<dbReference type="SUPFAM" id="SSF53901">
    <property type="entry name" value="Thiolase-like"/>
    <property type="match status" value="2"/>
</dbReference>
<feature type="domain" description="Ketosynthase family 3 (KS3)" evidence="9">
    <location>
        <begin position="30"/>
        <end position="454"/>
    </location>
</feature>
<dbReference type="Pfam" id="PF00109">
    <property type="entry name" value="ketoacyl-synt"/>
    <property type="match status" value="2"/>
</dbReference>
<dbReference type="InterPro" id="IPR057326">
    <property type="entry name" value="KR_dom"/>
</dbReference>
<evidence type="ECO:0000313" key="12">
    <source>
        <dbReference type="Proteomes" id="UP000237846"/>
    </source>
</evidence>
<dbReference type="Gene3D" id="3.10.129.110">
    <property type="entry name" value="Polyketide synthase dehydratase"/>
    <property type="match status" value="1"/>
</dbReference>
<dbReference type="SMART" id="SM00827">
    <property type="entry name" value="PKS_AT"/>
    <property type="match status" value="2"/>
</dbReference>